<dbReference type="EMBL" id="BFEA01000030">
    <property type="protein sequence ID" value="GBG62564.1"/>
    <property type="molecule type" value="Genomic_DNA"/>
</dbReference>
<gene>
    <name evidence="2" type="ORF">CBR_g31201</name>
</gene>
<comment type="caution">
    <text evidence="2">The sequence shown here is derived from an EMBL/GenBank/DDBJ whole genome shotgun (WGS) entry which is preliminary data.</text>
</comment>
<reference evidence="2 3" key="1">
    <citation type="journal article" date="2018" name="Cell">
        <title>The Chara Genome: Secondary Complexity and Implications for Plant Terrestrialization.</title>
        <authorList>
            <person name="Nishiyama T."/>
            <person name="Sakayama H."/>
            <person name="Vries J.D."/>
            <person name="Buschmann H."/>
            <person name="Saint-Marcoux D."/>
            <person name="Ullrich K.K."/>
            <person name="Haas F.B."/>
            <person name="Vanderstraeten L."/>
            <person name="Becker D."/>
            <person name="Lang D."/>
            <person name="Vosolsobe S."/>
            <person name="Rombauts S."/>
            <person name="Wilhelmsson P.K.I."/>
            <person name="Janitza P."/>
            <person name="Kern R."/>
            <person name="Heyl A."/>
            <person name="Rumpler F."/>
            <person name="Villalobos L.I.A.C."/>
            <person name="Clay J.M."/>
            <person name="Skokan R."/>
            <person name="Toyoda A."/>
            <person name="Suzuki Y."/>
            <person name="Kagoshima H."/>
            <person name="Schijlen E."/>
            <person name="Tajeshwar N."/>
            <person name="Catarino B."/>
            <person name="Hetherington A.J."/>
            <person name="Saltykova A."/>
            <person name="Bonnot C."/>
            <person name="Breuninger H."/>
            <person name="Symeonidi A."/>
            <person name="Radhakrishnan G.V."/>
            <person name="Van Nieuwerburgh F."/>
            <person name="Deforce D."/>
            <person name="Chang C."/>
            <person name="Karol K.G."/>
            <person name="Hedrich R."/>
            <person name="Ulvskov P."/>
            <person name="Glockner G."/>
            <person name="Delwiche C.F."/>
            <person name="Petrasek J."/>
            <person name="Van de Peer Y."/>
            <person name="Friml J."/>
            <person name="Beilby M."/>
            <person name="Dolan L."/>
            <person name="Kohara Y."/>
            <person name="Sugano S."/>
            <person name="Fujiyama A."/>
            <person name="Delaux P.-M."/>
            <person name="Quint M."/>
            <person name="TheiBen G."/>
            <person name="Hagemann M."/>
            <person name="Harholt J."/>
            <person name="Dunand C."/>
            <person name="Zachgo S."/>
            <person name="Langdale J."/>
            <person name="Maumus F."/>
            <person name="Straeten D.V.D."/>
            <person name="Gould S.B."/>
            <person name="Rensing S.A."/>
        </authorList>
    </citation>
    <scope>NUCLEOTIDE SEQUENCE [LARGE SCALE GENOMIC DNA]</scope>
    <source>
        <strain evidence="2 3">S276</strain>
    </source>
</reference>
<keyword evidence="3" id="KW-1185">Reference proteome</keyword>
<feature type="compositionally biased region" description="Acidic residues" evidence="1">
    <location>
        <begin position="229"/>
        <end position="250"/>
    </location>
</feature>
<evidence type="ECO:0000313" key="3">
    <source>
        <dbReference type="Proteomes" id="UP000265515"/>
    </source>
</evidence>
<feature type="region of interest" description="Disordered" evidence="1">
    <location>
        <begin position="228"/>
        <end position="250"/>
    </location>
</feature>
<proteinExistence type="predicted"/>
<feature type="region of interest" description="Disordered" evidence="1">
    <location>
        <begin position="1"/>
        <end position="74"/>
    </location>
</feature>
<dbReference type="Gramene" id="GBG62564">
    <property type="protein sequence ID" value="GBG62564"/>
    <property type="gene ID" value="CBR_g31201"/>
</dbReference>
<dbReference type="AlphaFoldDB" id="A0A388JXL7"/>
<name>A0A388JXL7_CHABU</name>
<protein>
    <submittedName>
        <fullName evidence="2">Uncharacterized protein</fullName>
    </submittedName>
</protein>
<feature type="compositionally biased region" description="Basic and acidic residues" evidence="1">
    <location>
        <begin position="8"/>
        <end position="63"/>
    </location>
</feature>
<organism evidence="2 3">
    <name type="scientific">Chara braunii</name>
    <name type="common">Braun's stonewort</name>
    <dbReference type="NCBI Taxonomy" id="69332"/>
    <lineage>
        <taxon>Eukaryota</taxon>
        <taxon>Viridiplantae</taxon>
        <taxon>Streptophyta</taxon>
        <taxon>Charophyceae</taxon>
        <taxon>Charales</taxon>
        <taxon>Characeae</taxon>
        <taxon>Chara</taxon>
    </lineage>
</organism>
<evidence type="ECO:0000256" key="1">
    <source>
        <dbReference type="SAM" id="MobiDB-lite"/>
    </source>
</evidence>
<sequence length="250" mass="28238">MSRIINSKIEELDKQHQARTEEESRKIWKEIEKVVDGSNNRREGKEPVEEPSENRKRTQDKIEGSPPMVPANGKVKIRDSNKAGGATACHNAQFNTLDVGLLAMEMDNVKRTQDFQNGLLRGNRFSSRLADLFAFVAGKHTRARSASPSHRDMVNEPLGFDRVIPGKKAAVASAGKEGRAKYVEDLKKELISKTKYQWESLCKADKIKYYNKKQVFADLAEIRARVAYDEESEEEGLDDIVDDAQEENPS</sequence>
<evidence type="ECO:0000313" key="2">
    <source>
        <dbReference type="EMBL" id="GBG62564.1"/>
    </source>
</evidence>
<accession>A0A388JXL7</accession>
<dbReference type="Proteomes" id="UP000265515">
    <property type="component" value="Unassembled WGS sequence"/>
</dbReference>